<keyword evidence="6" id="KW-0808">Transferase</keyword>
<evidence type="ECO:0000256" key="1">
    <source>
        <dbReference type="ARBA" id="ARBA00001933"/>
    </source>
</evidence>
<comment type="cofactor">
    <cofactor evidence="1 12">
        <name>pyridoxal 5'-phosphate</name>
        <dbReference type="ChEBI" id="CHEBI:597326"/>
    </cofactor>
</comment>
<organism evidence="14 15">
    <name type="scientific">Paenibacillus flagellatus</name>
    <dbReference type="NCBI Taxonomy" id="2211139"/>
    <lineage>
        <taxon>Bacteria</taxon>
        <taxon>Bacillati</taxon>
        <taxon>Bacillota</taxon>
        <taxon>Bacilli</taxon>
        <taxon>Bacillales</taxon>
        <taxon>Paenibacillaceae</taxon>
        <taxon>Paenibacillus</taxon>
    </lineage>
</organism>
<feature type="domain" description="Aminotransferase class I/classII large" evidence="13">
    <location>
        <begin position="35"/>
        <end position="385"/>
    </location>
</feature>
<dbReference type="InterPro" id="IPR015421">
    <property type="entry name" value="PyrdxlP-dep_Trfase_major"/>
</dbReference>
<dbReference type="EMBL" id="QJVJ01000017">
    <property type="protein sequence ID" value="PYI50739.1"/>
    <property type="molecule type" value="Genomic_DNA"/>
</dbReference>
<dbReference type="GO" id="GO:0030170">
    <property type="term" value="F:pyridoxal phosphate binding"/>
    <property type="evidence" value="ECO:0007669"/>
    <property type="project" value="InterPro"/>
</dbReference>
<dbReference type="PROSITE" id="PS00599">
    <property type="entry name" value="AA_TRANSFER_CLASS_2"/>
    <property type="match status" value="1"/>
</dbReference>
<evidence type="ECO:0000256" key="5">
    <source>
        <dbReference type="ARBA" id="ARBA00013187"/>
    </source>
</evidence>
<evidence type="ECO:0000256" key="2">
    <source>
        <dbReference type="ARBA" id="ARBA00004746"/>
    </source>
</evidence>
<proteinExistence type="inferred from homology"/>
<dbReference type="InterPro" id="IPR015424">
    <property type="entry name" value="PyrdxlP-dep_Trfase"/>
</dbReference>
<dbReference type="CDD" id="cd06454">
    <property type="entry name" value="KBL_like"/>
    <property type="match status" value="1"/>
</dbReference>
<comment type="pathway">
    <text evidence="2">Cofactor biosynthesis; biotin biosynthesis.</text>
</comment>
<evidence type="ECO:0000256" key="7">
    <source>
        <dbReference type="ARBA" id="ARBA00022756"/>
    </source>
</evidence>
<comment type="similarity">
    <text evidence="3">Belongs to the class-II pyridoxal-phosphate-dependent aminotransferase family. BioF subfamily.</text>
</comment>
<evidence type="ECO:0000256" key="10">
    <source>
        <dbReference type="ARBA" id="ARBA00033381"/>
    </source>
</evidence>
<evidence type="ECO:0000256" key="11">
    <source>
        <dbReference type="ARBA" id="ARBA00047715"/>
    </source>
</evidence>
<dbReference type="Pfam" id="PF00155">
    <property type="entry name" value="Aminotran_1_2"/>
    <property type="match status" value="1"/>
</dbReference>
<keyword evidence="15" id="KW-1185">Reference proteome</keyword>
<dbReference type="SUPFAM" id="SSF53383">
    <property type="entry name" value="PLP-dependent transferases"/>
    <property type="match status" value="1"/>
</dbReference>
<dbReference type="Proteomes" id="UP000247476">
    <property type="component" value="Unassembled WGS sequence"/>
</dbReference>
<evidence type="ECO:0000256" key="8">
    <source>
        <dbReference type="ARBA" id="ARBA00022898"/>
    </source>
</evidence>
<comment type="caution">
    <text evidence="14">The sequence shown here is derived from an EMBL/GenBank/DDBJ whole genome shotgun (WGS) entry which is preliminary data.</text>
</comment>
<dbReference type="Gene3D" id="3.90.1150.10">
    <property type="entry name" value="Aspartate Aminotransferase, domain 1"/>
    <property type="match status" value="1"/>
</dbReference>
<dbReference type="InterPro" id="IPR001917">
    <property type="entry name" value="Aminotrans_II_pyridoxalP_BS"/>
</dbReference>
<comment type="subunit">
    <text evidence="4">Homodimer.</text>
</comment>
<evidence type="ECO:0000256" key="4">
    <source>
        <dbReference type="ARBA" id="ARBA00011738"/>
    </source>
</evidence>
<keyword evidence="7" id="KW-0093">Biotin biosynthesis</keyword>
<dbReference type="OrthoDB" id="9807157at2"/>
<accession>A0A2V5JVK4</accession>
<dbReference type="InterPro" id="IPR015422">
    <property type="entry name" value="PyrdxlP-dep_Trfase_small"/>
</dbReference>
<name>A0A2V5JVK4_9BACL</name>
<reference evidence="14 15" key="1">
    <citation type="submission" date="2018-05" db="EMBL/GenBank/DDBJ databases">
        <title>Paenibacillus flagellatus sp. nov., isolated from selenium mineral soil.</title>
        <authorList>
            <person name="Dai X."/>
        </authorList>
    </citation>
    <scope>NUCLEOTIDE SEQUENCE [LARGE SCALE GENOMIC DNA]</scope>
    <source>
        <strain evidence="14 15">DXL2</strain>
    </source>
</reference>
<evidence type="ECO:0000256" key="3">
    <source>
        <dbReference type="ARBA" id="ARBA00010008"/>
    </source>
</evidence>
<dbReference type="InterPro" id="IPR004839">
    <property type="entry name" value="Aminotransferase_I/II_large"/>
</dbReference>
<evidence type="ECO:0000313" key="14">
    <source>
        <dbReference type="EMBL" id="PYI50739.1"/>
    </source>
</evidence>
<dbReference type="EC" id="2.3.1.47" evidence="5"/>
<evidence type="ECO:0000259" key="13">
    <source>
        <dbReference type="Pfam" id="PF00155"/>
    </source>
</evidence>
<protein>
    <recommendedName>
        <fullName evidence="5">8-amino-7-oxononanoate synthase</fullName>
        <ecNumber evidence="5">2.3.1.47</ecNumber>
    </recommendedName>
    <alternativeName>
        <fullName evidence="9">7-keto-8-amino-pelargonic acid synthase</fullName>
    </alternativeName>
    <alternativeName>
        <fullName evidence="10">8-amino-7-ketopelargonate synthase</fullName>
    </alternativeName>
</protein>
<gene>
    <name evidence="14" type="ORF">DLM86_28150</name>
</gene>
<evidence type="ECO:0000256" key="9">
    <source>
        <dbReference type="ARBA" id="ARBA00032610"/>
    </source>
</evidence>
<dbReference type="PANTHER" id="PTHR13693:SF100">
    <property type="entry name" value="8-AMINO-7-OXONONANOATE SYNTHASE"/>
    <property type="match status" value="1"/>
</dbReference>
<dbReference type="GO" id="GO:0008710">
    <property type="term" value="F:8-amino-7-oxononanoate synthase activity"/>
    <property type="evidence" value="ECO:0007669"/>
    <property type="project" value="UniProtKB-EC"/>
</dbReference>
<keyword evidence="8 12" id="KW-0663">Pyridoxal phosphate</keyword>
<evidence type="ECO:0000313" key="15">
    <source>
        <dbReference type="Proteomes" id="UP000247476"/>
    </source>
</evidence>
<evidence type="ECO:0000256" key="12">
    <source>
        <dbReference type="RuleBase" id="RU003693"/>
    </source>
</evidence>
<comment type="catalytic activity">
    <reaction evidence="11">
        <text>6-carboxyhexanoyl-[ACP] + L-alanine + H(+) = (8S)-8-amino-7-oxononanoate + holo-[ACP] + CO2</text>
        <dbReference type="Rhea" id="RHEA:42288"/>
        <dbReference type="Rhea" id="RHEA-COMP:9685"/>
        <dbReference type="Rhea" id="RHEA-COMP:9955"/>
        <dbReference type="ChEBI" id="CHEBI:15378"/>
        <dbReference type="ChEBI" id="CHEBI:16526"/>
        <dbReference type="ChEBI" id="CHEBI:57972"/>
        <dbReference type="ChEBI" id="CHEBI:64479"/>
        <dbReference type="ChEBI" id="CHEBI:78846"/>
        <dbReference type="ChEBI" id="CHEBI:149468"/>
        <dbReference type="EC" id="2.3.1.47"/>
    </reaction>
</comment>
<dbReference type="AlphaFoldDB" id="A0A2V5JVK4"/>
<dbReference type="PANTHER" id="PTHR13693">
    <property type="entry name" value="CLASS II AMINOTRANSFERASE/8-AMINO-7-OXONONANOATE SYNTHASE"/>
    <property type="match status" value="1"/>
</dbReference>
<dbReference type="InterPro" id="IPR050087">
    <property type="entry name" value="AON_synthase_class-II"/>
</dbReference>
<dbReference type="Gene3D" id="3.40.640.10">
    <property type="entry name" value="Type I PLP-dependent aspartate aminotransferase-like (Major domain)"/>
    <property type="match status" value="1"/>
</dbReference>
<evidence type="ECO:0000256" key="6">
    <source>
        <dbReference type="ARBA" id="ARBA00022679"/>
    </source>
</evidence>
<sequence>MIDELDRLKREGLHRTLTESSPADGEGWIVRDGRRMLNLASNHYLGLDHRLDETVLDRWRKEGGGDAEPERTIRTGSTASRLVVGGDPAVGRLERDFAAFKGTEACLVFGSGYMANVGIVSALVGRNDIVFSDRLNHASIVDGAVLSRAELVRYRHRDMDHLEALLRKADPSKRKLIVTDAVFSMDGSLAPLAALVELKERYGAMLMVDEAHSGGVFGDRGEGLARACGLTDRIDVHMGTFSKAYGCCGGYAAGDAVLVDYLVNKARSLIYTTAPPPMVVHAIRDQWSTAVAEGWRRERLLRTAAQLRSELREAGFDTGESECHIVPVIVGASDKTLAFGRRLQEEGIAAVPIRPPTVPEGTARIRLTPMATHREDDLREAVAVIRRIGVELGVIGA</sequence>
<dbReference type="GO" id="GO:0009102">
    <property type="term" value="P:biotin biosynthetic process"/>
    <property type="evidence" value="ECO:0007669"/>
    <property type="project" value="UniProtKB-KW"/>
</dbReference>